<keyword evidence="4 10" id="KW-0136">Cellulose degradation</keyword>
<feature type="domain" description="Glycoside hydrolase family 9" evidence="12">
    <location>
        <begin position="107"/>
        <end position="574"/>
    </location>
</feature>
<dbReference type="GO" id="GO:0030245">
    <property type="term" value="P:cellulose catabolic process"/>
    <property type="evidence" value="ECO:0007669"/>
    <property type="project" value="UniProtKB-KW"/>
</dbReference>
<dbReference type="PANTHER" id="PTHR22298">
    <property type="entry name" value="ENDO-1,4-BETA-GLUCANASE"/>
    <property type="match status" value="1"/>
</dbReference>
<comment type="caution">
    <text evidence="13">The sequence shown here is derived from an EMBL/GenBank/DDBJ whole genome shotgun (WGS) entry which is preliminary data.</text>
</comment>
<accession>A0A9D4UT04</accession>
<evidence type="ECO:0000256" key="9">
    <source>
        <dbReference type="PROSITE-ProRule" id="PRU10060"/>
    </source>
</evidence>
<evidence type="ECO:0000313" key="14">
    <source>
        <dbReference type="Proteomes" id="UP000886520"/>
    </source>
</evidence>
<sequence length="610" mass="67197">MHAHNAWGGSFDVSMDSATDDDRSRNMDLDRASLARLEETHQSWLLGPADKKKKDQQVDLGCMLCSKKLLKKIGWGVLAVVVLIGIIVMIVKLVPHRRPPPAPEDEYTKALHKVLMFFNAQKSGKLTKSNNITWRASSALHDGEPNADLSGGYYDAGDSIKFGFPGAFTITILSWSAIEYKDKYEAMGELNHVRDLIKWGSDYILKTFNKSADSISQVYAQVGAGNTATSSDNNDHSCWERPEDIDYDRPAVTCGACSDLAAEMAAALAAASIVFRDERKYSQELEHGAKVLFDFARGPRGRYSAVVEDAALFYNSTGYWDEYVWGATWLYYATGNSTYLLLATNLQLATHAGGIDNSLDNRVFNWDNKLPGAQLVLTRLRLMMNPGFPYENVLNLFNNQTDMAMCSYLPQFKAYNVTKGGLVQLNRGRPQPLQYNAAAAFLAALYADYLVATDIPGWHCGPTFLKTTDLRNFARSQIDYILGDNPNKMSYVVGYGKRYPTHIHHRGASIPSNVGSRGCTTALKYRDTKSPNPHVLVGAMVGGPDSHDRFSDVRTNYNFTEPTIVGNAFLTAALVALSGGDGGRIDSNSLFSAIPPLFPPAPPPPAPWKP</sequence>
<dbReference type="InterPro" id="IPR033126">
    <property type="entry name" value="Glyco_hydro_9_Asp/Glu_AS"/>
</dbReference>
<dbReference type="InterPro" id="IPR001701">
    <property type="entry name" value="Glyco_hydro_9"/>
</dbReference>
<dbReference type="Proteomes" id="UP000886520">
    <property type="component" value="Chromosome 11"/>
</dbReference>
<keyword evidence="7 8" id="KW-0624">Polysaccharide degradation</keyword>
<keyword evidence="11" id="KW-1133">Transmembrane helix</keyword>
<dbReference type="AlphaFoldDB" id="A0A9D4UT04"/>
<reference evidence="13" key="1">
    <citation type="submission" date="2021-01" db="EMBL/GenBank/DDBJ databases">
        <title>Adiantum capillus-veneris genome.</title>
        <authorList>
            <person name="Fang Y."/>
            <person name="Liao Q."/>
        </authorList>
    </citation>
    <scope>NUCLEOTIDE SEQUENCE</scope>
    <source>
        <strain evidence="13">H3</strain>
        <tissue evidence="13">Leaf</tissue>
    </source>
</reference>
<dbReference type="InterPro" id="IPR008928">
    <property type="entry name" value="6-hairpin_glycosidase_sf"/>
</dbReference>
<dbReference type="EMBL" id="JABFUD020000011">
    <property type="protein sequence ID" value="KAI5073534.1"/>
    <property type="molecule type" value="Genomic_DNA"/>
</dbReference>
<feature type="active site" evidence="8">
    <location>
        <position position="504"/>
    </location>
</feature>
<keyword evidence="11" id="KW-0812">Transmembrane</keyword>
<dbReference type="Gene3D" id="1.50.10.10">
    <property type="match status" value="1"/>
</dbReference>
<dbReference type="EC" id="3.2.1.4" evidence="10"/>
<dbReference type="FunFam" id="1.50.10.10:FF:000020">
    <property type="entry name" value="Endoglucanase"/>
    <property type="match status" value="1"/>
</dbReference>
<evidence type="ECO:0000256" key="6">
    <source>
        <dbReference type="ARBA" id="ARBA00023295"/>
    </source>
</evidence>
<evidence type="ECO:0000256" key="5">
    <source>
        <dbReference type="ARBA" id="ARBA00023277"/>
    </source>
</evidence>
<evidence type="ECO:0000256" key="3">
    <source>
        <dbReference type="ARBA" id="ARBA00022801"/>
    </source>
</evidence>
<dbReference type="InterPro" id="IPR012341">
    <property type="entry name" value="6hp_glycosidase-like_sf"/>
</dbReference>
<dbReference type="Pfam" id="PF00759">
    <property type="entry name" value="Glyco_hydro_9"/>
    <property type="match status" value="1"/>
</dbReference>
<keyword evidence="6 8" id="KW-0326">Glycosidase</keyword>
<dbReference type="PROSITE" id="PS00698">
    <property type="entry name" value="GH9_3"/>
    <property type="match status" value="1"/>
</dbReference>
<dbReference type="PROSITE" id="PS00592">
    <property type="entry name" value="GH9_2"/>
    <property type="match status" value="1"/>
</dbReference>
<evidence type="ECO:0000256" key="1">
    <source>
        <dbReference type="ARBA" id="ARBA00000966"/>
    </source>
</evidence>
<evidence type="ECO:0000256" key="8">
    <source>
        <dbReference type="PROSITE-ProRule" id="PRU10059"/>
    </source>
</evidence>
<keyword evidence="5 8" id="KW-0119">Carbohydrate metabolism</keyword>
<dbReference type="InterPro" id="IPR018221">
    <property type="entry name" value="Glyco_hydro_9_His_AS"/>
</dbReference>
<dbReference type="OrthoDB" id="10257085at2759"/>
<name>A0A9D4UT04_ADICA</name>
<comment type="similarity">
    <text evidence="2 8 10">Belongs to the glycosyl hydrolase 9 (cellulase E) family.</text>
</comment>
<evidence type="ECO:0000313" key="13">
    <source>
        <dbReference type="EMBL" id="KAI5073534.1"/>
    </source>
</evidence>
<feature type="active site" evidence="9">
    <location>
        <position position="552"/>
    </location>
</feature>
<proteinExistence type="inferred from homology"/>
<keyword evidence="3 8" id="KW-0378">Hydrolase</keyword>
<keyword evidence="14" id="KW-1185">Reference proteome</keyword>
<evidence type="ECO:0000259" key="12">
    <source>
        <dbReference type="Pfam" id="PF00759"/>
    </source>
</evidence>
<organism evidence="13 14">
    <name type="scientific">Adiantum capillus-veneris</name>
    <name type="common">Maidenhair fern</name>
    <dbReference type="NCBI Taxonomy" id="13818"/>
    <lineage>
        <taxon>Eukaryota</taxon>
        <taxon>Viridiplantae</taxon>
        <taxon>Streptophyta</taxon>
        <taxon>Embryophyta</taxon>
        <taxon>Tracheophyta</taxon>
        <taxon>Polypodiopsida</taxon>
        <taxon>Polypodiidae</taxon>
        <taxon>Polypodiales</taxon>
        <taxon>Pteridineae</taxon>
        <taxon>Pteridaceae</taxon>
        <taxon>Vittarioideae</taxon>
        <taxon>Adiantum</taxon>
    </lineage>
</organism>
<keyword evidence="11" id="KW-0472">Membrane</keyword>
<dbReference type="SUPFAM" id="SSF48208">
    <property type="entry name" value="Six-hairpin glycosidases"/>
    <property type="match status" value="1"/>
</dbReference>
<evidence type="ECO:0000256" key="2">
    <source>
        <dbReference type="ARBA" id="ARBA00007072"/>
    </source>
</evidence>
<comment type="catalytic activity">
    <reaction evidence="1 10">
        <text>Endohydrolysis of (1-&gt;4)-beta-D-glucosidic linkages in cellulose, lichenin and cereal beta-D-glucans.</text>
        <dbReference type="EC" id="3.2.1.4"/>
    </reaction>
</comment>
<evidence type="ECO:0000256" key="7">
    <source>
        <dbReference type="ARBA" id="ARBA00023326"/>
    </source>
</evidence>
<evidence type="ECO:0000256" key="4">
    <source>
        <dbReference type="ARBA" id="ARBA00023001"/>
    </source>
</evidence>
<feature type="transmembrane region" description="Helical" evidence="11">
    <location>
        <begin position="73"/>
        <end position="94"/>
    </location>
</feature>
<feature type="active site" evidence="9">
    <location>
        <position position="561"/>
    </location>
</feature>
<dbReference type="GO" id="GO:0008810">
    <property type="term" value="F:cellulase activity"/>
    <property type="evidence" value="ECO:0007669"/>
    <property type="project" value="UniProtKB-EC"/>
</dbReference>
<evidence type="ECO:0000256" key="10">
    <source>
        <dbReference type="RuleBase" id="RU361166"/>
    </source>
</evidence>
<protein>
    <recommendedName>
        <fullName evidence="10">Endoglucanase</fullName>
        <ecNumber evidence="10">3.2.1.4</ecNumber>
    </recommendedName>
</protein>
<gene>
    <name evidence="13" type="ORF">GOP47_0011547</name>
</gene>
<evidence type="ECO:0000256" key="11">
    <source>
        <dbReference type="SAM" id="Phobius"/>
    </source>
</evidence>